<sequence>MVKTKEELINSYSDKDLEHVEPLMHVFLKPSMYLGSVETPQHTLEEAVMNSIDEVRIGVAEKIVVTLHKDGSISVLDDGRGVPAEFSKKFGEPTLRAAFTKINTGKALAGDGDGSSQHGVGMKAVVATSEWFEVKSFRDGKVYYDRYELKNGEPGVPVVKLKGGKNLPNSKLEKSDPSHGTMVRWYPSDKVFDSNKFNKKALKNFLKSVCYVVPEVTIELIEESSGLTTEFSEPNGIRQLVEDLVKKEGGNLITPIYSFEDSAVVKVSGKDITVSSEVSFAWSDNSSKIASLFTNNVPNPLLGTPVVGAGVGFSRLLNRYASELGLSKTTIKSRDLIPGLVVVISMKHPKPKFNGQSKKEVTSEEASSAMTQIVYHGGQIVLDRDVEGIIPVIKQALKRAADRKKEDESNFNLKDKGNKLATNKKLSNCKLLGAGKGSELFLVEGDSAGGSVRNEKDPMFQAMIPFRGKVLNAYKSSVSKALANSEIGAFFTAIGTGILDSVDLSKRNYDRIIIATDQDPDGAAISNLILSAILRFCPDLVRGGFVYRVLTPLFVNEFKDGSHVYTYSNKEQKELLNKKRKQIKKIQRNKGLGELFPHEVKETIINPKTRRLIQITLPDDNELEEETFELIDKLMGKETEERKKLFFDPNLYGKN</sequence>
<dbReference type="InterPro" id="IPR018522">
    <property type="entry name" value="TopoIIA_CS"/>
</dbReference>
<comment type="cofactor">
    <cofactor evidence="2">
        <name>Mg(2+)</name>
        <dbReference type="ChEBI" id="CHEBI:18420"/>
    </cofactor>
</comment>
<evidence type="ECO:0000313" key="13">
    <source>
        <dbReference type="EMBL" id="MBF1306237.1"/>
    </source>
</evidence>
<comment type="caution">
    <text evidence="13">The sequence shown here is derived from an EMBL/GenBank/DDBJ whole genome shotgun (WGS) entry which is preliminary data.</text>
</comment>
<dbReference type="InterPro" id="IPR013506">
    <property type="entry name" value="Topo_IIA_bsu_dom2"/>
</dbReference>
<dbReference type="Pfam" id="PF01751">
    <property type="entry name" value="Toprim"/>
    <property type="match status" value="1"/>
</dbReference>
<evidence type="ECO:0000256" key="8">
    <source>
        <dbReference type="ARBA" id="ARBA00022842"/>
    </source>
</evidence>
<dbReference type="Proteomes" id="UP000758611">
    <property type="component" value="Unassembled WGS sequence"/>
</dbReference>
<dbReference type="InterPro" id="IPR013759">
    <property type="entry name" value="Topo_IIA_B_C"/>
</dbReference>
<keyword evidence="10" id="KW-0238">DNA-binding</keyword>
<keyword evidence="8" id="KW-0460">Magnesium</keyword>
<evidence type="ECO:0000313" key="14">
    <source>
        <dbReference type="Proteomes" id="UP000758611"/>
    </source>
</evidence>
<evidence type="ECO:0000256" key="3">
    <source>
        <dbReference type="ARBA" id="ARBA00010708"/>
    </source>
</evidence>
<dbReference type="PROSITE" id="PS00177">
    <property type="entry name" value="TOPOISOMERASE_II"/>
    <property type="match status" value="1"/>
</dbReference>
<dbReference type="PANTHER" id="PTHR45866:SF1">
    <property type="entry name" value="DNA GYRASE SUBUNIT B, MITOCHONDRIAL"/>
    <property type="match status" value="1"/>
</dbReference>
<dbReference type="CDD" id="cd01030">
    <property type="entry name" value="TOPRIM_TopoIIA_like"/>
    <property type="match status" value="1"/>
</dbReference>
<dbReference type="InterPro" id="IPR002288">
    <property type="entry name" value="DNA_gyrase_B_C"/>
</dbReference>
<dbReference type="EC" id="5.6.2.2" evidence="4"/>
<keyword evidence="7" id="KW-0067">ATP-binding</keyword>
<evidence type="ECO:0000256" key="1">
    <source>
        <dbReference type="ARBA" id="ARBA00000185"/>
    </source>
</evidence>
<evidence type="ECO:0000256" key="2">
    <source>
        <dbReference type="ARBA" id="ARBA00001946"/>
    </source>
</evidence>
<keyword evidence="6" id="KW-0547">Nucleotide-binding</keyword>
<dbReference type="InterPro" id="IPR013760">
    <property type="entry name" value="Topo_IIA-like_dom_sf"/>
</dbReference>
<dbReference type="SMART" id="SM00433">
    <property type="entry name" value="TOP2c"/>
    <property type="match status" value="1"/>
</dbReference>
<dbReference type="Pfam" id="PF00986">
    <property type="entry name" value="DNA_gyraseB_C"/>
    <property type="match status" value="1"/>
</dbReference>
<proteinExistence type="inferred from homology"/>
<dbReference type="InterPro" id="IPR000565">
    <property type="entry name" value="Topo_IIA_B"/>
</dbReference>
<evidence type="ECO:0000256" key="5">
    <source>
        <dbReference type="ARBA" id="ARBA00022723"/>
    </source>
</evidence>
<evidence type="ECO:0000256" key="6">
    <source>
        <dbReference type="ARBA" id="ARBA00022741"/>
    </source>
</evidence>
<comment type="similarity">
    <text evidence="3">Belongs to the type II topoisomerase GyrB family.</text>
</comment>
<keyword evidence="11" id="KW-0413">Isomerase</keyword>
<dbReference type="PROSITE" id="PS50880">
    <property type="entry name" value="TOPRIM"/>
    <property type="match status" value="1"/>
</dbReference>
<dbReference type="Gene3D" id="3.30.565.10">
    <property type="entry name" value="Histidine kinase-like ATPase, C-terminal domain"/>
    <property type="match status" value="1"/>
</dbReference>
<protein>
    <recommendedName>
        <fullName evidence="4">DNA topoisomerase (ATP-hydrolyzing)</fullName>
        <ecNumber evidence="4">5.6.2.2</ecNumber>
    </recommendedName>
</protein>
<dbReference type="PRINTS" id="PR01159">
    <property type="entry name" value="DNAGYRASEB"/>
</dbReference>
<evidence type="ECO:0000256" key="10">
    <source>
        <dbReference type="ARBA" id="ARBA00023125"/>
    </source>
</evidence>
<feature type="domain" description="Toprim" evidence="12">
    <location>
        <begin position="438"/>
        <end position="552"/>
    </location>
</feature>
<dbReference type="Gene3D" id="3.40.50.670">
    <property type="match status" value="1"/>
</dbReference>
<dbReference type="EMBL" id="JABZRE010000001">
    <property type="protein sequence ID" value="MBF1306237.1"/>
    <property type="molecule type" value="Genomic_DNA"/>
</dbReference>
<dbReference type="InterPro" id="IPR014721">
    <property type="entry name" value="Ribsml_uS5_D2-typ_fold_subgr"/>
</dbReference>
<dbReference type="GO" id="GO:0003677">
    <property type="term" value="F:DNA binding"/>
    <property type="evidence" value="ECO:0007669"/>
    <property type="project" value="UniProtKB-KW"/>
</dbReference>
<dbReference type="SUPFAM" id="SSF54211">
    <property type="entry name" value="Ribosomal protein S5 domain 2-like"/>
    <property type="match status" value="1"/>
</dbReference>
<dbReference type="PRINTS" id="PR00418">
    <property type="entry name" value="TPI2FAMILY"/>
</dbReference>
<dbReference type="GO" id="GO:0006265">
    <property type="term" value="P:DNA topological change"/>
    <property type="evidence" value="ECO:0007669"/>
    <property type="project" value="InterPro"/>
</dbReference>
<organism evidence="13 14">
    <name type="scientific">Parvimonas micra</name>
    <dbReference type="NCBI Taxonomy" id="33033"/>
    <lineage>
        <taxon>Bacteria</taxon>
        <taxon>Bacillati</taxon>
        <taxon>Bacillota</taxon>
        <taxon>Tissierellia</taxon>
        <taxon>Tissierellales</taxon>
        <taxon>Peptoniphilaceae</taxon>
        <taxon>Parvimonas</taxon>
    </lineage>
</organism>
<dbReference type="AlphaFoldDB" id="A0A930DZL1"/>
<dbReference type="Pfam" id="PF02518">
    <property type="entry name" value="HATPase_c"/>
    <property type="match status" value="1"/>
</dbReference>
<dbReference type="RefSeq" id="WP_278476670.1">
    <property type="nucleotide sequence ID" value="NZ_JABZRE010000001.1"/>
</dbReference>
<accession>A0A930DZL1</accession>
<dbReference type="PANTHER" id="PTHR45866">
    <property type="entry name" value="DNA GYRASE/TOPOISOMERASE SUBUNIT B"/>
    <property type="match status" value="1"/>
</dbReference>
<dbReference type="GO" id="GO:0034335">
    <property type="term" value="F:DNA negative supercoiling activity"/>
    <property type="evidence" value="ECO:0007669"/>
    <property type="project" value="UniProtKB-ARBA"/>
</dbReference>
<dbReference type="SUPFAM" id="SSF56719">
    <property type="entry name" value="Type II DNA topoisomerase"/>
    <property type="match status" value="1"/>
</dbReference>
<dbReference type="GO" id="GO:0046872">
    <property type="term" value="F:metal ion binding"/>
    <property type="evidence" value="ECO:0007669"/>
    <property type="project" value="UniProtKB-KW"/>
</dbReference>
<evidence type="ECO:0000256" key="9">
    <source>
        <dbReference type="ARBA" id="ARBA00023029"/>
    </source>
</evidence>
<comment type="catalytic activity">
    <reaction evidence="1">
        <text>ATP-dependent breakage, passage and rejoining of double-stranded DNA.</text>
        <dbReference type="EC" id="5.6.2.2"/>
    </reaction>
</comment>
<dbReference type="InterPro" id="IPR001241">
    <property type="entry name" value="Topo_IIA"/>
</dbReference>
<evidence type="ECO:0000256" key="4">
    <source>
        <dbReference type="ARBA" id="ARBA00012895"/>
    </source>
</evidence>
<dbReference type="InterPro" id="IPR006171">
    <property type="entry name" value="TOPRIM_dom"/>
</dbReference>
<dbReference type="Gene3D" id="3.30.230.10">
    <property type="match status" value="1"/>
</dbReference>
<dbReference type="Pfam" id="PF00204">
    <property type="entry name" value="DNA_gyraseB"/>
    <property type="match status" value="1"/>
</dbReference>
<dbReference type="GO" id="GO:0005524">
    <property type="term" value="F:ATP binding"/>
    <property type="evidence" value="ECO:0007669"/>
    <property type="project" value="UniProtKB-KW"/>
</dbReference>
<keyword evidence="5" id="KW-0479">Metal-binding</keyword>
<dbReference type="InterPro" id="IPR003594">
    <property type="entry name" value="HATPase_dom"/>
</dbReference>
<dbReference type="InterPro" id="IPR036890">
    <property type="entry name" value="HATPase_C_sf"/>
</dbReference>
<reference evidence="13" key="1">
    <citation type="submission" date="2020-04" db="EMBL/GenBank/DDBJ databases">
        <title>Deep metagenomics examines the oral microbiome during advanced dental caries in children, revealing novel taxa and co-occurrences with host molecules.</title>
        <authorList>
            <person name="Baker J.L."/>
            <person name="Morton J.T."/>
            <person name="Dinis M."/>
            <person name="Alvarez R."/>
            <person name="Tran N.C."/>
            <person name="Knight R."/>
            <person name="Edlund A."/>
        </authorList>
    </citation>
    <scope>NUCLEOTIDE SEQUENCE</scope>
    <source>
        <strain evidence="13">JCVI_23_bin.11</strain>
    </source>
</reference>
<keyword evidence="9" id="KW-0799">Topoisomerase</keyword>
<evidence type="ECO:0000256" key="11">
    <source>
        <dbReference type="ARBA" id="ARBA00023235"/>
    </source>
</evidence>
<evidence type="ECO:0000259" key="12">
    <source>
        <dbReference type="PROSITE" id="PS50880"/>
    </source>
</evidence>
<gene>
    <name evidence="13" type="ORF">HXM94_00420</name>
</gene>
<dbReference type="SUPFAM" id="SSF55874">
    <property type="entry name" value="ATPase domain of HSP90 chaperone/DNA topoisomerase II/histidine kinase"/>
    <property type="match status" value="1"/>
</dbReference>
<dbReference type="InterPro" id="IPR020568">
    <property type="entry name" value="Ribosomal_Su5_D2-typ_SF"/>
</dbReference>
<evidence type="ECO:0000256" key="7">
    <source>
        <dbReference type="ARBA" id="ARBA00022840"/>
    </source>
</evidence>
<name>A0A930DZL1_9FIRM</name>